<evidence type="ECO:0008006" key="3">
    <source>
        <dbReference type="Google" id="ProtNLM"/>
    </source>
</evidence>
<dbReference type="EMBL" id="NIDE01000014">
    <property type="protein sequence ID" value="OWK37892.1"/>
    <property type="molecule type" value="Genomic_DNA"/>
</dbReference>
<accession>A0A225D8W0</accession>
<keyword evidence="2" id="KW-1185">Reference proteome</keyword>
<gene>
    <name evidence="1" type="ORF">FRUB_07012</name>
</gene>
<proteinExistence type="predicted"/>
<dbReference type="Proteomes" id="UP000214646">
    <property type="component" value="Unassembled WGS sequence"/>
</dbReference>
<comment type="caution">
    <text evidence="1">The sequence shown here is derived from an EMBL/GenBank/DDBJ whole genome shotgun (WGS) entry which is preliminary data.</text>
</comment>
<evidence type="ECO:0000313" key="2">
    <source>
        <dbReference type="Proteomes" id="UP000214646"/>
    </source>
</evidence>
<organism evidence="1 2">
    <name type="scientific">Fimbriiglobus ruber</name>
    <dbReference type="NCBI Taxonomy" id="1908690"/>
    <lineage>
        <taxon>Bacteria</taxon>
        <taxon>Pseudomonadati</taxon>
        <taxon>Planctomycetota</taxon>
        <taxon>Planctomycetia</taxon>
        <taxon>Gemmatales</taxon>
        <taxon>Gemmataceae</taxon>
        <taxon>Fimbriiglobus</taxon>
    </lineage>
</organism>
<protein>
    <recommendedName>
        <fullName evidence="3">Phage protein</fullName>
    </recommendedName>
</protein>
<dbReference type="AlphaFoldDB" id="A0A225D8W0"/>
<name>A0A225D8W0_9BACT</name>
<dbReference type="RefSeq" id="WP_161967800.1">
    <property type="nucleotide sequence ID" value="NZ_NIDE01000014.1"/>
</dbReference>
<reference evidence="2" key="1">
    <citation type="submission" date="2017-06" db="EMBL/GenBank/DDBJ databases">
        <title>Genome analysis of Fimbriiglobus ruber SP5, the first member of the order Planctomycetales with confirmed chitinolytic capability.</title>
        <authorList>
            <person name="Ravin N.V."/>
            <person name="Rakitin A.L."/>
            <person name="Ivanova A.A."/>
            <person name="Beletsky A.V."/>
            <person name="Kulichevskaya I.S."/>
            <person name="Mardanov A.V."/>
            <person name="Dedysh S.N."/>
        </authorList>
    </citation>
    <scope>NUCLEOTIDE SEQUENCE [LARGE SCALE GENOMIC DNA]</scope>
    <source>
        <strain evidence="2">SP5</strain>
    </source>
</reference>
<dbReference type="OrthoDB" id="9931744at2"/>
<dbReference type="Gene3D" id="2.40.10.270">
    <property type="entry name" value="Bacteriophage SPP1 head-tail adaptor protein"/>
    <property type="match status" value="1"/>
</dbReference>
<sequence>MTGTGKPGAGEYRWRFEWLVCVRTPDGVTGDNPKSYPSTGNYLWGNYSAQSSNEQDKYGAIRTVTQGEVRVRGFPNISAEDRLYYFNFGETYDVTGVRRDFENYETVLDVESVNTSNG</sequence>
<dbReference type="InterPro" id="IPR038666">
    <property type="entry name" value="SSP1_head-tail_sf"/>
</dbReference>
<evidence type="ECO:0000313" key="1">
    <source>
        <dbReference type="EMBL" id="OWK37892.1"/>
    </source>
</evidence>